<dbReference type="Proteomes" id="UP000287296">
    <property type="component" value="Unassembled WGS sequence"/>
</dbReference>
<evidence type="ECO:0008006" key="3">
    <source>
        <dbReference type="Google" id="ProtNLM"/>
    </source>
</evidence>
<dbReference type="AlphaFoldDB" id="A0A429X0Y5"/>
<reference evidence="1 2" key="1">
    <citation type="submission" date="2018-12" db="EMBL/GenBank/DDBJ databases">
        <authorList>
            <person name="Sun L."/>
            <person name="Chen Z."/>
        </authorList>
    </citation>
    <scope>NUCLEOTIDE SEQUENCE [LARGE SCALE GENOMIC DNA]</scope>
    <source>
        <strain evidence="1 2">LMG 29736</strain>
    </source>
</reference>
<protein>
    <recommendedName>
        <fullName evidence="3">Cysteine-rich CWC</fullName>
    </recommendedName>
</protein>
<evidence type="ECO:0000313" key="2">
    <source>
        <dbReference type="Proteomes" id="UP000287296"/>
    </source>
</evidence>
<proteinExistence type="predicted"/>
<evidence type="ECO:0000313" key="1">
    <source>
        <dbReference type="EMBL" id="RST57102.1"/>
    </source>
</evidence>
<accession>A0A429X0Y5</accession>
<comment type="caution">
    <text evidence="1">The sequence shown here is derived from an EMBL/GenBank/DDBJ whole genome shotgun (WGS) entry which is preliminary data.</text>
</comment>
<dbReference type="Pfam" id="PF14375">
    <property type="entry name" value="Cys_rich_CWC"/>
    <property type="match status" value="1"/>
</dbReference>
<dbReference type="EMBL" id="QYTW02000042">
    <property type="protein sequence ID" value="RST57102.1"/>
    <property type="molecule type" value="Genomic_DNA"/>
</dbReference>
<dbReference type="RefSeq" id="WP_120119000.1">
    <property type="nucleotide sequence ID" value="NZ_BORI01000015.1"/>
</dbReference>
<dbReference type="InterPro" id="IPR032720">
    <property type="entry name" value="Cys_rich_CWC"/>
</dbReference>
<gene>
    <name evidence="1" type="ORF">D5F11_024470</name>
</gene>
<organism evidence="1 2">
    <name type="scientific">Siminovitchia terrae</name>
    <name type="common">Bacillus terrae</name>
    <dbReference type="NCBI Taxonomy" id="1914933"/>
    <lineage>
        <taxon>Bacteria</taxon>
        <taxon>Bacillati</taxon>
        <taxon>Bacillota</taxon>
        <taxon>Bacilli</taxon>
        <taxon>Bacillales</taxon>
        <taxon>Bacillaceae</taxon>
        <taxon>Siminovitchia</taxon>
    </lineage>
</organism>
<dbReference type="OrthoDB" id="5625686at2"/>
<name>A0A429X0Y5_SIMTE</name>
<sequence>MKNKGEECPICGHHNNCCYSLDKKLGICWCSQESFPKEIFEQVPHEYLYKTCICKNCLEKFKNNAL</sequence>